<proteinExistence type="predicted"/>
<name>A0A4R9LZC4_9LEPT</name>
<keyword evidence="1" id="KW-0472">Membrane</keyword>
<feature type="transmembrane region" description="Helical" evidence="1">
    <location>
        <begin position="208"/>
        <end position="230"/>
    </location>
</feature>
<dbReference type="OrthoDB" id="9778801at2"/>
<keyword evidence="3" id="KW-1185">Reference proteome</keyword>
<dbReference type="Pfam" id="PF07103">
    <property type="entry name" value="DUF1365"/>
    <property type="match status" value="1"/>
</dbReference>
<sequence>MYDAVVSHTRTSPHKNSFRYNVCTFLLDLEELDELDKEHLFFARNSFSLFSFYDKDHIRFGEKDTLSNLKAFLSASGVSETIGKVYLLTNLRVLGYVFNPVSFYFCFSEKGNLLCSVQEVGNTFGEIKPYVGLVIPNNKGTIANPQFHIRVKKDFYVSPFISLDSEFEFRLNFPEEDLKIGVDSWENGKRILTTSFFGKKIPFRNKNLGFLFARFPFVTVKIIVLIHWQALKLWLKQIPYINKKDNLNKQTGVSLGQVSKPVSIAKFD</sequence>
<organism evidence="2 3">
    <name type="scientific">Leptospira idonii</name>
    <dbReference type="NCBI Taxonomy" id="1193500"/>
    <lineage>
        <taxon>Bacteria</taxon>
        <taxon>Pseudomonadati</taxon>
        <taxon>Spirochaetota</taxon>
        <taxon>Spirochaetia</taxon>
        <taxon>Leptospirales</taxon>
        <taxon>Leptospiraceae</taxon>
        <taxon>Leptospira</taxon>
    </lineage>
</organism>
<keyword evidence="1" id="KW-1133">Transmembrane helix</keyword>
<keyword evidence="1" id="KW-0812">Transmembrane</keyword>
<dbReference type="Proteomes" id="UP000298058">
    <property type="component" value="Unassembled WGS sequence"/>
</dbReference>
<dbReference type="PANTHER" id="PTHR33973">
    <property type="entry name" value="OS07G0153300 PROTEIN"/>
    <property type="match status" value="1"/>
</dbReference>
<dbReference type="PANTHER" id="PTHR33973:SF4">
    <property type="entry name" value="OS07G0153300 PROTEIN"/>
    <property type="match status" value="1"/>
</dbReference>
<gene>
    <name evidence="2" type="ORF">EHS15_07520</name>
</gene>
<reference evidence="2" key="1">
    <citation type="journal article" date="2019" name="PLoS Negl. Trop. Dis.">
        <title>Revisiting the worldwide diversity of Leptospira species in the environment.</title>
        <authorList>
            <person name="Vincent A.T."/>
            <person name="Schiettekatte O."/>
            <person name="Bourhy P."/>
            <person name="Veyrier F.J."/>
            <person name="Picardeau M."/>
        </authorList>
    </citation>
    <scope>NUCLEOTIDE SEQUENCE [LARGE SCALE GENOMIC DNA]</scope>
    <source>
        <strain evidence="2">201300427</strain>
    </source>
</reference>
<dbReference type="EMBL" id="RQHW01000028">
    <property type="protein sequence ID" value="TGN19774.1"/>
    <property type="molecule type" value="Genomic_DNA"/>
</dbReference>
<evidence type="ECO:0000313" key="3">
    <source>
        <dbReference type="Proteomes" id="UP000298058"/>
    </source>
</evidence>
<accession>A0A4R9LZC4</accession>
<comment type="caution">
    <text evidence="2">The sequence shown here is derived from an EMBL/GenBank/DDBJ whole genome shotgun (WGS) entry which is preliminary data.</text>
</comment>
<evidence type="ECO:0000256" key="1">
    <source>
        <dbReference type="SAM" id="Phobius"/>
    </source>
</evidence>
<dbReference type="InterPro" id="IPR010775">
    <property type="entry name" value="DUF1365"/>
</dbReference>
<evidence type="ECO:0000313" key="2">
    <source>
        <dbReference type="EMBL" id="TGN19774.1"/>
    </source>
</evidence>
<protein>
    <submittedName>
        <fullName evidence="2">DUF1365 domain-containing protein</fullName>
    </submittedName>
</protein>
<dbReference type="AlphaFoldDB" id="A0A4R9LZC4"/>